<proteinExistence type="predicted"/>
<dbReference type="PANTHER" id="PTHR10885">
    <property type="entry name" value="ISOPENTENYL-DIPHOSPHATE DELTA-ISOMERASE"/>
    <property type="match status" value="1"/>
</dbReference>
<gene>
    <name evidence="3" type="ORF">NJ959_21060</name>
</gene>
<dbReference type="GO" id="GO:0016787">
    <property type="term" value="F:hydrolase activity"/>
    <property type="evidence" value="ECO:0007669"/>
    <property type="project" value="UniProtKB-KW"/>
</dbReference>
<dbReference type="InterPro" id="IPR000086">
    <property type="entry name" value="NUDIX_hydrolase_dom"/>
</dbReference>
<dbReference type="SUPFAM" id="SSF55811">
    <property type="entry name" value="Nudix"/>
    <property type="match status" value="1"/>
</dbReference>
<dbReference type="CDD" id="cd24154">
    <property type="entry name" value="NUDIX_DR0079"/>
    <property type="match status" value="1"/>
</dbReference>
<dbReference type="AlphaFoldDB" id="A0AAE3KNV5"/>
<evidence type="ECO:0000313" key="3">
    <source>
        <dbReference type="EMBL" id="MCP2730920.1"/>
    </source>
</evidence>
<dbReference type="PROSITE" id="PS00893">
    <property type="entry name" value="NUDIX_BOX"/>
    <property type="match status" value="1"/>
</dbReference>
<dbReference type="InterPro" id="IPR015797">
    <property type="entry name" value="NUDIX_hydrolase-like_dom_sf"/>
</dbReference>
<dbReference type="Gene3D" id="3.90.79.10">
    <property type="entry name" value="Nucleoside Triphosphate Pyrophosphohydrolase"/>
    <property type="match status" value="1"/>
</dbReference>
<keyword evidence="1 3" id="KW-0378">Hydrolase</keyword>
<dbReference type="Pfam" id="PF00293">
    <property type="entry name" value="NUDIX"/>
    <property type="match status" value="1"/>
</dbReference>
<dbReference type="PANTHER" id="PTHR10885:SF0">
    <property type="entry name" value="ISOPENTENYL-DIPHOSPHATE DELTA-ISOMERASE"/>
    <property type="match status" value="1"/>
</dbReference>
<evidence type="ECO:0000256" key="1">
    <source>
        <dbReference type="ARBA" id="ARBA00022801"/>
    </source>
</evidence>
<comment type="caution">
    <text evidence="3">The sequence shown here is derived from an EMBL/GenBank/DDBJ whole genome shotgun (WGS) entry which is preliminary data.</text>
</comment>
<protein>
    <submittedName>
        <fullName evidence="3">NUDIX hydrolase</fullName>
    </submittedName>
</protein>
<dbReference type="InterPro" id="IPR020084">
    <property type="entry name" value="NUDIX_hydrolase_CS"/>
</dbReference>
<organism evidence="3 4">
    <name type="scientific">Limnofasciculus baicalensis BBK-W-15</name>
    <dbReference type="NCBI Taxonomy" id="2699891"/>
    <lineage>
        <taxon>Bacteria</taxon>
        <taxon>Bacillati</taxon>
        <taxon>Cyanobacteriota</taxon>
        <taxon>Cyanophyceae</taxon>
        <taxon>Coleofasciculales</taxon>
        <taxon>Coleofasciculaceae</taxon>
        <taxon>Limnofasciculus</taxon>
        <taxon>Limnofasciculus baicalensis</taxon>
    </lineage>
</organism>
<evidence type="ECO:0000259" key="2">
    <source>
        <dbReference type="PROSITE" id="PS51462"/>
    </source>
</evidence>
<dbReference type="EMBL" id="JAMZMM010000256">
    <property type="protein sequence ID" value="MCP2730920.1"/>
    <property type="molecule type" value="Genomic_DNA"/>
</dbReference>
<name>A0AAE3KNV5_9CYAN</name>
<sequence length="172" mass="20152">METINFPDELLDIVDEQDNVIGQKRRSSVYRECLYNFRVVNAFVVNSKGQLWIPRRTYHKITFPGCLDFSMGGHVESGETYEAAFAREIKEELGWDLDQIEYIMLGYLTPLNHQISAFMKVYEIKSEESPNYNNNDFLEYFWLTPQELLTRIAKGEAGKDDLPKLVRLFYSD</sequence>
<evidence type="ECO:0000313" key="4">
    <source>
        <dbReference type="Proteomes" id="UP001204953"/>
    </source>
</evidence>
<accession>A0AAE3KNV5</accession>
<reference evidence="3" key="1">
    <citation type="submission" date="2022-06" db="EMBL/GenBank/DDBJ databases">
        <title>New cyanobacteria of genus Symplocastrum in benthos of Lake Baikal.</title>
        <authorList>
            <person name="Sorokovikova E."/>
            <person name="Tikhonova I."/>
            <person name="Krasnopeev A."/>
            <person name="Evseev P."/>
            <person name="Gladkikh A."/>
            <person name="Belykh O."/>
        </authorList>
    </citation>
    <scope>NUCLEOTIDE SEQUENCE</scope>
    <source>
        <strain evidence="3">BBK-W-15</strain>
    </source>
</reference>
<dbReference type="RefSeq" id="WP_254013670.1">
    <property type="nucleotide sequence ID" value="NZ_JAMZMM010000256.1"/>
</dbReference>
<feature type="domain" description="Nudix hydrolase" evidence="2">
    <location>
        <begin position="35"/>
        <end position="165"/>
    </location>
</feature>
<dbReference type="PROSITE" id="PS51462">
    <property type="entry name" value="NUDIX"/>
    <property type="match status" value="1"/>
</dbReference>
<dbReference type="Proteomes" id="UP001204953">
    <property type="component" value="Unassembled WGS sequence"/>
</dbReference>
<keyword evidence="4" id="KW-1185">Reference proteome</keyword>